<evidence type="ECO:0000313" key="1">
    <source>
        <dbReference type="EMBL" id="BAH52255.1"/>
    </source>
</evidence>
<reference evidence="1 2" key="1">
    <citation type="submission" date="2009-03" db="EMBL/GenBank/DDBJ databases">
        <title>Comparison of the complete genome sequences of Rhodococcus erythropolis PR4 and Rhodococcus opacus B4.</title>
        <authorList>
            <person name="Takarada H."/>
            <person name="Sekine M."/>
            <person name="Hosoyama A."/>
            <person name="Yamada R."/>
            <person name="Fujisawa T."/>
            <person name="Omata S."/>
            <person name="Shimizu A."/>
            <person name="Tsukatani N."/>
            <person name="Tanikawa S."/>
            <person name="Fujita N."/>
            <person name="Harayama S."/>
        </authorList>
    </citation>
    <scope>NUCLEOTIDE SEQUENCE [LARGE SCALE GENOMIC DNA]</scope>
    <source>
        <strain evidence="1 2">B4</strain>
    </source>
</reference>
<name>C1B9A2_RHOOB</name>
<sequence>MSTDANTPIVPAAYADVTYGEYADNVQHTAKPNAALLNTVLAHIKANPDEWYQGDWRAPRTYLYNDADGSDSPCGTAMCFAGWTVELTGGKFAHPADSSGYAEGVFTGSVDDYGTGHFDDTAENAHVVETDEGLVHVEQYAMKALGLGIADARLLFHGSNTLEDLHRRVDYLVARAEGRTP</sequence>
<dbReference type="HOGENOM" id="CLU_1487959_0_0_11"/>
<evidence type="ECO:0000313" key="2">
    <source>
        <dbReference type="Proteomes" id="UP000002212"/>
    </source>
</evidence>
<dbReference type="KEGG" id="rop:ROP_40080"/>
<dbReference type="STRING" id="632772.ROP_40080"/>
<organism evidence="1 2">
    <name type="scientific">Rhodococcus opacus (strain B4)</name>
    <dbReference type="NCBI Taxonomy" id="632772"/>
    <lineage>
        <taxon>Bacteria</taxon>
        <taxon>Bacillati</taxon>
        <taxon>Actinomycetota</taxon>
        <taxon>Actinomycetes</taxon>
        <taxon>Mycobacteriales</taxon>
        <taxon>Nocardiaceae</taxon>
        <taxon>Rhodococcus</taxon>
    </lineage>
</organism>
<accession>C1B9A2</accession>
<dbReference type="EMBL" id="AP011115">
    <property type="protein sequence ID" value="BAH52255.1"/>
    <property type="molecule type" value="Genomic_DNA"/>
</dbReference>
<dbReference type="PATRIC" id="fig|632772.20.peg.4203"/>
<dbReference type="Proteomes" id="UP000002212">
    <property type="component" value="Chromosome"/>
</dbReference>
<proteinExistence type="predicted"/>
<gene>
    <name evidence="1" type="ordered locus">ROP_40080</name>
</gene>
<dbReference type="RefSeq" id="WP_012691192.1">
    <property type="nucleotide sequence ID" value="NC_012522.1"/>
</dbReference>
<dbReference type="AlphaFoldDB" id="C1B9A2"/>
<dbReference type="OrthoDB" id="4539334at2"/>
<protein>
    <submittedName>
        <fullName evidence="1">Uncharacterized protein</fullName>
    </submittedName>
</protein>